<dbReference type="PANTHER" id="PTHR30163">
    <property type="entry name" value="MEMBRANE-BOUND LYTIC MUREIN TRANSGLYCOSYLASE B"/>
    <property type="match status" value="1"/>
</dbReference>
<feature type="chain" id="PRO_5017644100" evidence="2">
    <location>
        <begin position="26"/>
        <end position="398"/>
    </location>
</feature>
<dbReference type="SUPFAM" id="SSF47090">
    <property type="entry name" value="PGBD-like"/>
    <property type="match status" value="1"/>
</dbReference>
<comment type="caution">
    <text evidence="5">The sequence shown here is derived from an EMBL/GenBank/DDBJ whole genome shotgun (WGS) entry which is preliminary data.</text>
</comment>
<dbReference type="Pfam" id="PF01471">
    <property type="entry name" value="PG_binding_1"/>
    <property type="match status" value="1"/>
</dbReference>
<name>A0A3D9YQ25_9HYPH</name>
<keyword evidence="2" id="KW-0732">Signal</keyword>
<accession>A0A3D9YQ25</accession>
<dbReference type="AlphaFoldDB" id="A0A3D9YQ25"/>
<dbReference type="GO" id="GO:0008933">
    <property type="term" value="F:peptidoglycan lytic transglycosylase activity"/>
    <property type="evidence" value="ECO:0007669"/>
    <property type="project" value="TreeGrafter"/>
</dbReference>
<proteinExistence type="predicted"/>
<dbReference type="InterPro" id="IPR002477">
    <property type="entry name" value="Peptidoglycan-bd-like"/>
</dbReference>
<dbReference type="InterPro" id="IPR043426">
    <property type="entry name" value="MltB-like"/>
</dbReference>
<dbReference type="SUPFAM" id="SSF53955">
    <property type="entry name" value="Lysozyme-like"/>
    <property type="match status" value="1"/>
</dbReference>
<evidence type="ECO:0000259" key="4">
    <source>
        <dbReference type="Pfam" id="PF13406"/>
    </source>
</evidence>
<dbReference type="InterPro" id="IPR036365">
    <property type="entry name" value="PGBD-like_sf"/>
</dbReference>
<evidence type="ECO:0000256" key="2">
    <source>
        <dbReference type="SAM" id="SignalP"/>
    </source>
</evidence>
<dbReference type="GO" id="GO:0009253">
    <property type="term" value="P:peptidoglycan catabolic process"/>
    <property type="evidence" value="ECO:0007669"/>
    <property type="project" value="TreeGrafter"/>
</dbReference>
<dbReference type="EMBL" id="QUMO01000004">
    <property type="protein sequence ID" value="REF84687.1"/>
    <property type="molecule type" value="Genomic_DNA"/>
</dbReference>
<dbReference type="InterPro" id="IPR031304">
    <property type="entry name" value="SLT_2"/>
</dbReference>
<dbReference type="Gene3D" id="1.10.530.10">
    <property type="match status" value="1"/>
</dbReference>
<dbReference type="NCBIfam" id="TIGR02283">
    <property type="entry name" value="MltB_2"/>
    <property type="match status" value="1"/>
</dbReference>
<feature type="domain" description="Transglycosylase SLT" evidence="4">
    <location>
        <begin position="27"/>
        <end position="318"/>
    </location>
</feature>
<dbReference type="Gene3D" id="1.10.8.350">
    <property type="entry name" value="Bacterial muramidase"/>
    <property type="match status" value="1"/>
</dbReference>
<sequence>MRFSPAPALAAAFFLALTVTQPVRADFHSCVAGLATEAEAHGVPAQVAEAATANLTFNPDVLQAERSQPEFTTPIWDYIAALVDDERVADGRAAIAKWGHWLNVAEQRYGVSGSVVAAIWGVESNFGQNFGNKPVLQSLASLVCSNSIRPSYYHREFLAAMQIVGEGNANPANFNGSWAGAFGNTQFMPSTFLRLAVDLDGDGRRDVINSVPDALGSTANYLHRSGWIPGLPWGFEVKVPPGYPARDSWRASKQPLAAWAGRGFTHINGAPLSGEGAYGLLLPAGPRGPAFLVSRNFNAIFSYNAAESYALAIALLSDRLRGHGPIVTPWPTDDPGLSRAGRREVQRLLIQHGYDIGGKIDAVLGHKTQEAISDFQRRSGLKPTGRASQSVLTALRSH</sequence>
<protein>
    <submittedName>
        <fullName evidence="5">Lytic murein transglycosylase</fullName>
    </submittedName>
</protein>
<evidence type="ECO:0000259" key="3">
    <source>
        <dbReference type="Pfam" id="PF01471"/>
    </source>
</evidence>
<feature type="signal peptide" evidence="2">
    <location>
        <begin position="1"/>
        <end position="25"/>
    </location>
</feature>
<dbReference type="CDD" id="cd13399">
    <property type="entry name" value="Slt35-like"/>
    <property type="match status" value="1"/>
</dbReference>
<dbReference type="InterPro" id="IPR023346">
    <property type="entry name" value="Lysozyme-like_dom_sf"/>
</dbReference>
<dbReference type="InterPro" id="IPR011970">
    <property type="entry name" value="MltB_2"/>
</dbReference>
<organism evidence="5 6">
    <name type="scientific">Methylovirgula ligni</name>
    <dbReference type="NCBI Taxonomy" id="569860"/>
    <lineage>
        <taxon>Bacteria</taxon>
        <taxon>Pseudomonadati</taxon>
        <taxon>Pseudomonadota</taxon>
        <taxon>Alphaproteobacteria</taxon>
        <taxon>Hyphomicrobiales</taxon>
        <taxon>Beijerinckiaceae</taxon>
        <taxon>Methylovirgula</taxon>
    </lineage>
</organism>
<reference evidence="5 6" key="1">
    <citation type="submission" date="2018-08" db="EMBL/GenBank/DDBJ databases">
        <title>Genomic Encyclopedia of Type Strains, Phase IV (KMG-IV): sequencing the most valuable type-strain genomes for metagenomic binning, comparative biology and taxonomic classification.</title>
        <authorList>
            <person name="Goeker M."/>
        </authorList>
    </citation>
    <scope>NUCLEOTIDE SEQUENCE [LARGE SCALE GENOMIC DNA]</scope>
    <source>
        <strain evidence="5 6">BW863</strain>
    </source>
</reference>
<feature type="domain" description="Peptidoglycan binding-like" evidence="3">
    <location>
        <begin position="339"/>
        <end position="395"/>
    </location>
</feature>
<gene>
    <name evidence="5" type="ORF">DES32_2798</name>
</gene>
<dbReference type="Pfam" id="PF13406">
    <property type="entry name" value="SLT_2"/>
    <property type="match status" value="1"/>
</dbReference>
<dbReference type="InterPro" id="IPR036366">
    <property type="entry name" value="PGBDSf"/>
</dbReference>
<dbReference type="PANTHER" id="PTHR30163:SF10">
    <property type="entry name" value="TRANSGLYCOLASE-RELATED"/>
    <property type="match status" value="1"/>
</dbReference>
<evidence type="ECO:0000313" key="6">
    <source>
        <dbReference type="Proteomes" id="UP000256900"/>
    </source>
</evidence>
<dbReference type="OrthoDB" id="9808544at2"/>
<keyword evidence="6" id="KW-1185">Reference proteome</keyword>
<evidence type="ECO:0000256" key="1">
    <source>
        <dbReference type="SAM" id="MobiDB-lite"/>
    </source>
</evidence>
<evidence type="ECO:0000313" key="5">
    <source>
        <dbReference type="EMBL" id="REF84687.1"/>
    </source>
</evidence>
<dbReference type="Proteomes" id="UP000256900">
    <property type="component" value="Unassembled WGS sequence"/>
</dbReference>
<feature type="region of interest" description="Disordered" evidence="1">
    <location>
        <begin position="375"/>
        <end position="398"/>
    </location>
</feature>
<dbReference type="Gene3D" id="1.10.101.10">
    <property type="entry name" value="PGBD-like superfamily/PGBD"/>
    <property type="match status" value="1"/>
</dbReference>